<evidence type="ECO:0000259" key="6">
    <source>
        <dbReference type="PROSITE" id="PS50994"/>
    </source>
</evidence>
<dbReference type="EMBL" id="QGMZ01000033">
    <property type="protein sequence ID" value="PWR71187.1"/>
    <property type="molecule type" value="Genomic_DNA"/>
</dbReference>
<dbReference type="RefSeq" id="WP_109941716.1">
    <property type="nucleotide sequence ID" value="NZ_QGMZ01000033.1"/>
</dbReference>
<comment type="similarity">
    <text evidence="1">Belongs to the transposase IS21/IS408/IS1162 family.</text>
</comment>
<comment type="caution">
    <text evidence="7">The sequence shown here is derived from an EMBL/GenBank/DDBJ whole genome shotgun (WGS) entry which is preliminary data.</text>
</comment>
<dbReference type="InterPro" id="IPR017894">
    <property type="entry name" value="HTH_IS21_transposase_type"/>
</dbReference>
<dbReference type="NCBIfam" id="NF033546">
    <property type="entry name" value="transpos_IS21"/>
    <property type="match status" value="1"/>
</dbReference>
<evidence type="ECO:0000256" key="4">
    <source>
        <dbReference type="ARBA" id="ARBA00023172"/>
    </source>
</evidence>
<dbReference type="InterPro" id="IPR012337">
    <property type="entry name" value="RNaseH-like_sf"/>
</dbReference>
<reference evidence="7 8" key="1">
    <citation type="submission" date="2018-05" db="EMBL/GenBank/DDBJ databases">
        <title>Draft genome of Methanospirillum stamsii Pt1.</title>
        <authorList>
            <person name="Dueholm M.S."/>
            <person name="Nielsen P.H."/>
            <person name="Bakmann L.F."/>
            <person name="Otzen D.E."/>
        </authorList>
    </citation>
    <scope>NUCLEOTIDE SEQUENCE [LARGE SCALE GENOMIC DNA]</scope>
    <source>
        <strain evidence="7 8">Pt1</strain>
    </source>
</reference>
<name>A0A2V2N4S5_9EURY</name>
<keyword evidence="8" id="KW-1185">Reference proteome</keyword>
<dbReference type="InterPro" id="IPR036397">
    <property type="entry name" value="RNaseH_sf"/>
</dbReference>
<accession>A0A2V2N4S5</accession>
<feature type="non-terminal residue" evidence="7">
    <location>
        <position position="387"/>
    </location>
</feature>
<evidence type="ECO:0000256" key="1">
    <source>
        <dbReference type="ARBA" id="ARBA00009277"/>
    </source>
</evidence>
<gene>
    <name evidence="7" type="ORF">DLD82_13810</name>
</gene>
<dbReference type="PROSITE" id="PS50994">
    <property type="entry name" value="INTEGRASE"/>
    <property type="match status" value="1"/>
</dbReference>
<dbReference type="PANTHER" id="PTHR35004">
    <property type="entry name" value="TRANSPOSASE RV3428C-RELATED"/>
    <property type="match status" value="1"/>
</dbReference>
<organism evidence="7 8">
    <name type="scientific">Methanospirillum stamsii</name>
    <dbReference type="NCBI Taxonomy" id="1277351"/>
    <lineage>
        <taxon>Archaea</taxon>
        <taxon>Methanobacteriati</taxon>
        <taxon>Methanobacteriota</taxon>
        <taxon>Stenosarchaea group</taxon>
        <taxon>Methanomicrobia</taxon>
        <taxon>Methanomicrobiales</taxon>
        <taxon>Methanospirillaceae</taxon>
        <taxon>Methanospirillum</taxon>
    </lineage>
</organism>
<dbReference type="AlphaFoldDB" id="A0A2V2N4S5"/>
<proteinExistence type="inferred from homology"/>
<dbReference type="Proteomes" id="UP000245934">
    <property type="component" value="Unassembled WGS sequence"/>
</dbReference>
<dbReference type="Pfam" id="PF00665">
    <property type="entry name" value="rve"/>
    <property type="match status" value="1"/>
</dbReference>
<evidence type="ECO:0000313" key="7">
    <source>
        <dbReference type="EMBL" id="PWR71187.1"/>
    </source>
</evidence>
<dbReference type="GO" id="GO:0032196">
    <property type="term" value="P:transposition"/>
    <property type="evidence" value="ECO:0007669"/>
    <property type="project" value="UniProtKB-KW"/>
</dbReference>
<feature type="domain" description="Integrase catalytic" evidence="6">
    <location>
        <begin position="119"/>
        <end position="294"/>
    </location>
</feature>
<feature type="domain" description="HTH IS21-type" evidence="5">
    <location>
        <begin position="11"/>
        <end position="73"/>
    </location>
</feature>
<dbReference type="InterPro" id="IPR001584">
    <property type="entry name" value="Integrase_cat-core"/>
</dbReference>
<protein>
    <submittedName>
        <fullName evidence="7">IS21 family transposase</fullName>
    </submittedName>
</protein>
<keyword evidence="4" id="KW-0233">DNA recombination</keyword>
<dbReference type="SUPFAM" id="SSF53098">
    <property type="entry name" value="Ribonuclease H-like"/>
    <property type="match status" value="1"/>
</dbReference>
<dbReference type="OrthoDB" id="132625at2157"/>
<sequence length="387" mass="45605">MLTEEENLMLHDIAQEQEIKLGKVNISSLSRQTGKDRKTIRKYLSFPRSHPGIFKKSKASKLDSFKDYLQSRIESYPELSSVRLFEELIEKGYTGGYTILKDYLRTIRPKRQNLPEIRYETKPGVQAQVDWADCYYDLPNGERKKVNCFSMVLGYSRMRYLEFTRSTDLFTFLLCHQHAFEYFGGVTQEILYDNLKTVVLKRNPISTNSEFQPVFADFRNHYGFTAYLCRPYRAKTKGKIERTIGFIKSNFLYGRAFSSIEDLNTQAKRWMEKVNNQEHGTTFEIPLVRFQDENLTQIQSIPPYIVKRREERQVSKDCFISIFGNRYSVPWKYARQNVTVEIFGERVIVESDGIQICEHRLIEGRHQVSRQKEHFEGLLKAARDESY</sequence>
<dbReference type="GO" id="GO:0015074">
    <property type="term" value="P:DNA integration"/>
    <property type="evidence" value="ECO:0007669"/>
    <property type="project" value="InterPro"/>
</dbReference>
<dbReference type="Gene3D" id="3.30.420.10">
    <property type="entry name" value="Ribonuclease H-like superfamily/Ribonuclease H"/>
    <property type="match status" value="1"/>
</dbReference>
<evidence type="ECO:0000259" key="5">
    <source>
        <dbReference type="PROSITE" id="PS50531"/>
    </source>
</evidence>
<keyword evidence="2" id="KW-0815">Transposition</keyword>
<dbReference type="GO" id="GO:0003677">
    <property type="term" value="F:DNA binding"/>
    <property type="evidence" value="ECO:0007669"/>
    <property type="project" value="UniProtKB-KW"/>
</dbReference>
<evidence type="ECO:0000256" key="2">
    <source>
        <dbReference type="ARBA" id="ARBA00022578"/>
    </source>
</evidence>
<dbReference type="PROSITE" id="PS50531">
    <property type="entry name" value="HTH_IS21"/>
    <property type="match status" value="1"/>
</dbReference>
<keyword evidence="3" id="KW-0238">DNA-binding</keyword>
<evidence type="ECO:0000256" key="3">
    <source>
        <dbReference type="ARBA" id="ARBA00023125"/>
    </source>
</evidence>
<dbReference type="Pfam" id="PF22483">
    <property type="entry name" value="Mu-transpos_C_2"/>
    <property type="match status" value="1"/>
</dbReference>
<dbReference type="InterPro" id="IPR054353">
    <property type="entry name" value="IstA-like_C"/>
</dbReference>
<dbReference type="GO" id="GO:0006310">
    <property type="term" value="P:DNA recombination"/>
    <property type="evidence" value="ECO:0007669"/>
    <property type="project" value="UniProtKB-KW"/>
</dbReference>
<dbReference type="PANTHER" id="PTHR35004:SF6">
    <property type="entry name" value="TRANSPOSASE"/>
    <property type="match status" value="1"/>
</dbReference>
<evidence type="ECO:0000313" key="8">
    <source>
        <dbReference type="Proteomes" id="UP000245934"/>
    </source>
</evidence>